<dbReference type="GeneID" id="42306052"/>
<dbReference type="Gene3D" id="1.25.40.10">
    <property type="entry name" value="Tetratricopeptide repeat domain"/>
    <property type="match status" value="4"/>
</dbReference>
<dbReference type="OrthoDB" id="9815923at2"/>
<dbReference type="Gene3D" id="3.90.550.10">
    <property type="entry name" value="Spore Coat Polysaccharide Biosynthesis Protein SpsA, Chain A"/>
    <property type="match status" value="1"/>
</dbReference>
<dbReference type="AlphaFoldDB" id="A0A1G8N8G9"/>
<organism evidence="2 3">
    <name type="scientific">Aneurinibacillus migulanus</name>
    <name type="common">Bacillus migulanus</name>
    <dbReference type="NCBI Taxonomy" id="47500"/>
    <lineage>
        <taxon>Bacteria</taxon>
        <taxon>Bacillati</taxon>
        <taxon>Bacillota</taxon>
        <taxon>Bacilli</taxon>
        <taxon>Bacillales</taxon>
        <taxon>Paenibacillaceae</taxon>
        <taxon>Aneurinibacillus group</taxon>
        <taxon>Aneurinibacillus</taxon>
    </lineage>
</organism>
<protein>
    <submittedName>
        <fullName evidence="2">Tetratricopeptide repeat-containing protein</fullName>
    </submittedName>
</protein>
<gene>
    <name evidence="2" type="ORF">SAMN04487909_107137</name>
</gene>
<dbReference type="RefSeq" id="WP_052812409.1">
    <property type="nucleotide sequence ID" value="NZ_BJOA01000057.1"/>
</dbReference>
<dbReference type="PANTHER" id="PTHR43630:SF2">
    <property type="entry name" value="GLYCOSYLTRANSFERASE"/>
    <property type="match status" value="1"/>
</dbReference>
<dbReference type="PANTHER" id="PTHR43630">
    <property type="entry name" value="POLY-BETA-1,6-N-ACETYL-D-GLUCOSAMINE SYNTHASE"/>
    <property type="match status" value="1"/>
</dbReference>
<dbReference type="SUPFAM" id="SSF53448">
    <property type="entry name" value="Nucleotide-diphospho-sugar transferases"/>
    <property type="match status" value="1"/>
</dbReference>
<reference evidence="2 3" key="1">
    <citation type="submission" date="2016-10" db="EMBL/GenBank/DDBJ databases">
        <authorList>
            <person name="de Groot N.N."/>
        </authorList>
    </citation>
    <scope>NUCLEOTIDE SEQUENCE [LARGE SCALE GENOMIC DNA]</scope>
    <source>
        <strain evidence="2 3">DSM 2895</strain>
    </source>
</reference>
<evidence type="ECO:0000313" key="2">
    <source>
        <dbReference type="EMBL" id="SDI76366.1"/>
    </source>
</evidence>
<dbReference type="InterPro" id="IPR001173">
    <property type="entry name" value="Glyco_trans_2-like"/>
</dbReference>
<dbReference type="SUPFAM" id="SSF48452">
    <property type="entry name" value="TPR-like"/>
    <property type="match status" value="3"/>
</dbReference>
<dbReference type="EMBL" id="FNED01000007">
    <property type="protein sequence ID" value="SDI76366.1"/>
    <property type="molecule type" value="Genomic_DNA"/>
</dbReference>
<evidence type="ECO:0000259" key="1">
    <source>
        <dbReference type="Pfam" id="PF00535"/>
    </source>
</evidence>
<dbReference type="Pfam" id="PF13432">
    <property type="entry name" value="TPR_16"/>
    <property type="match status" value="1"/>
</dbReference>
<dbReference type="InterPro" id="IPR019734">
    <property type="entry name" value="TPR_rpt"/>
</dbReference>
<dbReference type="Proteomes" id="UP000182836">
    <property type="component" value="Unassembled WGS sequence"/>
</dbReference>
<accession>A0A1G8N8G9</accession>
<feature type="domain" description="Glycosyltransferase 2-like" evidence="1">
    <location>
        <begin position="9"/>
        <end position="123"/>
    </location>
</feature>
<proteinExistence type="predicted"/>
<dbReference type="SMART" id="SM00028">
    <property type="entry name" value="TPR"/>
    <property type="match status" value="6"/>
</dbReference>
<evidence type="ECO:0000313" key="3">
    <source>
        <dbReference type="Proteomes" id="UP000182836"/>
    </source>
</evidence>
<dbReference type="InterPro" id="IPR029044">
    <property type="entry name" value="Nucleotide-diphossugar_trans"/>
</dbReference>
<dbReference type="Pfam" id="PF14559">
    <property type="entry name" value="TPR_19"/>
    <property type="match status" value="1"/>
</dbReference>
<sequence length="534" mass="61925">MNTKKAKISLCMIVKDEERYLPACLESVRTFVHEIIIVDTGSKDRTVKIAKKYGAKVFHIPWEDDFSKARNVSLEKATGDWILHLDADEQFEQEDKAKILSLVQSGTAEGYLFQIINYNFESTGDVCVFPSLRLWRNKPEYRFTGALHEQISLSIIEHTTADSLSSTPIRIHHYGYAEAVMKEKRKTERNIKIAESEVKKHPGNGFYHYNLGTEYLRLNRYQEATQQFQLAWEHSRGVQEVWVASLFKNYTNALLVMRKFPEAIHLLNKGIQLFPNFADLTYLKAVCYFELGQYHQAANLFQQCLMLGASPTPQYPSNKALSNEKAHYALALSYGKMNRIDEAVHHFQQAYLCNRNFTESLHQLFPLLCKKDSVEQAKAKLHELVQPTRIEEYILLAKIFMTWYQYPAAKHYFLEAERVEPNNQQIFYFAGICSLREGNYAQAVYWFKRLDKASPNYDVAQLFLYYCYTAMDQQEAAFHLLSGIEKNESFLRALAKVYLEEAALLLQEGLFYHPDSSIISPKQLHQIREVMSLA</sequence>
<dbReference type="Pfam" id="PF13181">
    <property type="entry name" value="TPR_8"/>
    <property type="match status" value="1"/>
</dbReference>
<dbReference type="Pfam" id="PF00535">
    <property type="entry name" value="Glycos_transf_2"/>
    <property type="match status" value="1"/>
</dbReference>
<dbReference type="InterPro" id="IPR011990">
    <property type="entry name" value="TPR-like_helical_dom_sf"/>
</dbReference>
<dbReference type="CDD" id="cd02511">
    <property type="entry name" value="Beta4Glucosyltransferase"/>
    <property type="match status" value="1"/>
</dbReference>
<name>A0A1G8N8G9_ANEMI</name>